<name>A0A927AVB1_9BACT</name>
<keyword evidence="3" id="KW-1185">Reference proteome</keyword>
<evidence type="ECO:0000313" key="2">
    <source>
        <dbReference type="EMBL" id="MBD2705077.1"/>
    </source>
</evidence>
<dbReference type="AlphaFoldDB" id="A0A927AVB1"/>
<dbReference type="Proteomes" id="UP000598820">
    <property type="component" value="Unassembled WGS sequence"/>
</dbReference>
<evidence type="ECO:0000313" key="3">
    <source>
        <dbReference type="Proteomes" id="UP000598820"/>
    </source>
</evidence>
<accession>A0A927AVB1</accession>
<proteinExistence type="predicted"/>
<evidence type="ECO:0000256" key="1">
    <source>
        <dbReference type="SAM" id="MobiDB-lite"/>
    </source>
</evidence>
<comment type="caution">
    <text evidence="2">The sequence shown here is derived from an EMBL/GenBank/DDBJ whole genome shotgun (WGS) entry which is preliminary data.</text>
</comment>
<organism evidence="2 3">
    <name type="scientific">Spirosoma profusum</name>
    <dbReference type="NCBI Taxonomy" id="2771354"/>
    <lineage>
        <taxon>Bacteria</taxon>
        <taxon>Pseudomonadati</taxon>
        <taxon>Bacteroidota</taxon>
        <taxon>Cytophagia</taxon>
        <taxon>Cytophagales</taxon>
        <taxon>Cytophagaceae</taxon>
        <taxon>Spirosoma</taxon>
    </lineage>
</organism>
<feature type="region of interest" description="Disordered" evidence="1">
    <location>
        <begin position="55"/>
        <end position="86"/>
    </location>
</feature>
<dbReference type="EMBL" id="JACWZY010000044">
    <property type="protein sequence ID" value="MBD2705077.1"/>
    <property type="molecule type" value="Genomic_DNA"/>
</dbReference>
<protein>
    <submittedName>
        <fullName evidence="2">Uncharacterized protein</fullName>
    </submittedName>
</protein>
<dbReference type="RefSeq" id="WP_190892179.1">
    <property type="nucleotide sequence ID" value="NZ_JACWZY010000044.1"/>
</dbReference>
<sequence>MATISWHNDRSNAVPSPTSLVVKKAGRFRPLPSLECPCHCFYSNFNSICQSVGTATNGTTDNSSKVKINDSMNRQASKEAKYGQIQ</sequence>
<reference evidence="2" key="1">
    <citation type="submission" date="2020-09" db="EMBL/GenBank/DDBJ databases">
        <authorList>
            <person name="Kim M.K."/>
        </authorList>
    </citation>
    <scope>NUCLEOTIDE SEQUENCE</scope>
    <source>
        <strain evidence="2">BT702</strain>
    </source>
</reference>
<feature type="compositionally biased region" description="Basic and acidic residues" evidence="1">
    <location>
        <begin position="76"/>
        <end position="86"/>
    </location>
</feature>
<feature type="compositionally biased region" description="Polar residues" evidence="1">
    <location>
        <begin position="55"/>
        <end position="75"/>
    </location>
</feature>
<gene>
    <name evidence="2" type="ORF">IC229_30910</name>
</gene>